<protein>
    <submittedName>
        <fullName evidence="1">16178_t:CDS:1</fullName>
    </submittedName>
</protein>
<organism evidence="1 2">
    <name type="scientific">Funneliformis geosporum</name>
    <dbReference type="NCBI Taxonomy" id="1117311"/>
    <lineage>
        <taxon>Eukaryota</taxon>
        <taxon>Fungi</taxon>
        <taxon>Fungi incertae sedis</taxon>
        <taxon>Mucoromycota</taxon>
        <taxon>Glomeromycotina</taxon>
        <taxon>Glomeromycetes</taxon>
        <taxon>Glomerales</taxon>
        <taxon>Glomeraceae</taxon>
        <taxon>Funneliformis</taxon>
    </lineage>
</organism>
<evidence type="ECO:0000313" key="2">
    <source>
        <dbReference type="Proteomes" id="UP001153678"/>
    </source>
</evidence>
<feature type="non-terminal residue" evidence="1">
    <location>
        <position position="1"/>
    </location>
</feature>
<comment type="caution">
    <text evidence="1">The sequence shown here is derived from an EMBL/GenBank/DDBJ whole genome shotgun (WGS) entry which is preliminary data.</text>
</comment>
<dbReference type="AlphaFoldDB" id="A0A9W4T353"/>
<accession>A0A9W4T353</accession>
<dbReference type="EMBL" id="CAMKVN010007192">
    <property type="protein sequence ID" value="CAI2191202.1"/>
    <property type="molecule type" value="Genomic_DNA"/>
</dbReference>
<gene>
    <name evidence="1" type="ORF">FWILDA_LOCUS14955</name>
</gene>
<evidence type="ECO:0000313" key="1">
    <source>
        <dbReference type="EMBL" id="CAI2191202.1"/>
    </source>
</evidence>
<name>A0A9W4T353_9GLOM</name>
<dbReference type="Proteomes" id="UP001153678">
    <property type="component" value="Unassembled WGS sequence"/>
</dbReference>
<proteinExistence type="predicted"/>
<dbReference type="OrthoDB" id="2445244at2759"/>
<keyword evidence="2" id="KW-1185">Reference proteome</keyword>
<reference evidence="1" key="1">
    <citation type="submission" date="2022-08" db="EMBL/GenBank/DDBJ databases">
        <authorList>
            <person name="Kallberg Y."/>
            <person name="Tangrot J."/>
            <person name="Rosling A."/>
        </authorList>
    </citation>
    <scope>NUCLEOTIDE SEQUENCE</scope>
    <source>
        <strain evidence="1">Wild A</strain>
    </source>
</reference>
<sequence length="260" mass="30545">AEFEDEASSSEEEDNIILQTVLIQRSNTRYLNSEYTINKPQICVELQLAVFLCRLSSTRSLFAVSSQFEIGEGTVILYIKRVIQAIVIQKETFVKWSTLEECKKVHKGFEDLGGLKNIIKARDFDVGWPASVHDARVFRNSSFYKDYSNLIKGNDYLLNFNHFHSSHQVVVENAFRRLKARFRVLRNLDIKTVKIEVLFTLCVIILYNFLEINMDIWEVTFNDNIDYENDDISNYIRENDDVLKKAEQTKRNLNFYQHFL</sequence>